<name>A0A9Q1GXR8_9CARY</name>
<dbReference type="EMBL" id="JAKOGI010001062">
    <property type="protein sequence ID" value="KAJ8428023.1"/>
    <property type="molecule type" value="Genomic_DNA"/>
</dbReference>
<evidence type="ECO:0000313" key="2">
    <source>
        <dbReference type="EMBL" id="KAJ8428023.1"/>
    </source>
</evidence>
<dbReference type="AlphaFoldDB" id="A0A9Q1GXR8"/>
<feature type="region of interest" description="Disordered" evidence="1">
    <location>
        <begin position="31"/>
        <end position="72"/>
    </location>
</feature>
<feature type="region of interest" description="Disordered" evidence="1">
    <location>
        <begin position="1"/>
        <end position="20"/>
    </location>
</feature>
<evidence type="ECO:0000256" key="1">
    <source>
        <dbReference type="SAM" id="MobiDB-lite"/>
    </source>
</evidence>
<evidence type="ECO:0000313" key="3">
    <source>
        <dbReference type="Proteomes" id="UP001153076"/>
    </source>
</evidence>
<feature type="compositionally biased region" description="Low complexity" evidence="1">
    <location>
        <begin position="37"/>
        <end position="50"/>
    </location>
</feature>
<dbReference type="OrthoDB" id="2020529at2759"/>
<organism evidence="2 3">
    <name type="scientific">Carnegiea gigantea</name>
    <dbReference type="NCBI Taxonomy" id="171969"/>
    <lineage>
        <taxon>Eukaryota</taxon>
        <taxon>Viridiplantae</taxon>
        <taxon>Streptophyta</taxon>
        <taxon>Embryophyta</taxon>
        <taxon>Tracheophyta</taxon>
        <taxon>Spermatophyta</taxon>
        <taxon>Magnoliopsida</taxon>
        <taxon>eudicotyledons</taxon>
        <taxon>Gunneridae</taxon>
        <taxon>Pentapetalae</taxon>
        <taxon>Caryophyllales</taxon>
        <taxon>Cactineae</taxon>
        <taxon>Cactaceae</taxon>
        <taxon>Cactoideae</taxon>
        <taxon>Echinocereeae</taxon>
        <taxon>Carnegiea</taxon>
    </lineage>
</organism>
<dbReference type="PANTHER" id="PTHR34572">
    <property type="entry name" value="GOLGIN FAMILY A PROTEIN"/>
    <property type="match status" value="1"/>
</dbReference>
<feature type="compositionally biased region" description="Basic and acidic residues" evidence="1">
    <location>
        <begin position="116"/>
        <end position="127"/>
    </location>
</feature>
<feature type="region of interest" description="Disordered" evidence="1">
    <location>
        <begin position="84"/>
        <end position="211"/>
    </location>
</feature>
<gene>
    <name evidence="2" type="ORF">Cgig2_027629</name>
</gene>
<feature type="compositionally biased region" description="Basic and acidic residues" evidence="1">
    <location>
        <begin position="167"/>
        <end position="178"/>
    </location>
</feature>
<comment type="caution">
    <text evidence="2">The sequence shown here is derived from an EMBL/GenBank/DDBJ whole genome shotgun (WGS) entry which is preliminary data.</text>
</comment>
<dbReference type="Proteomes" id="UP001153076">
    <property type="component" value="Unassembled WGS sequence"/>
</dbReference>
<feature type="compositionally biased region" description="Low complexity" evidence="1">
    <location>
        <begin position="97"/>
        <end position="114"/>
    </location>
</feature>
<feature type="compositionally biased region" description="Basic and acidic residues" evidence="1">
    <location>
        <begin position="140"/>
        <end position="157"/>
    </location>
</feature>
<keyword evidence="3" id="KW-1185">Reference proteome</keyword>
<proteinExistence type="predicted"/>
<reference evidence="2" key="1">
    <citation type="submission" date="2022-04" db="EMBL/GenBank/DDBJ databases">
        <title>Carnegiea gigantea Genome sequencing and assembly v2.</title>
        <authorList>
            <person name="Copetti D."/>
            <person name="Sanderson M.J."/>
            <person name="Burquez A."/>
            <person name="Wojciechowski M.F."/>
        </authorList>
    </citation>
    <scope>NUCLEOTIDE SEQUENCE</scope>
    <source>
        <strain evidence="2">SGP5-SGP5p</strain>
        <tissue evidence="2">Aerial part</tissue>
    </source>
</reference>
<protein>
    <submittedName>
        <fullName evidence="2">Uncharacterized protein</fullName>
    </submittedName>
</protein>
<feature type="compositionally biased region" description="Polar residues" evidence="1">
    <location>
        <begin position="10"/>
        <end position="20"/>
    </location>
</feature>
<accession>A0A9Q1GXR8</accession>
<dbReference type="PANTHER" id="PTHR34572:SF1">
    <property type="entry name" value="GOLGIN FAMILY A PROTEIN"/>
    <property type="match status" value="1"/>
</dbReference>
<sequence length="211" mass="23027">MEGVGARLGRSSSRYGTTTVFSGPVRKWKKDWVSIPPSSSSSSSSSSNQNHLHHHHLPSSSSLPNGTASTNGAVSHLRLFKWTPLSQTTTADDNNNKDSSCMNNNSNIDNAANDESPSKDFDAEPPRRKFKYIPIAALVEQKRGAEENTDDEAKSVDADETTAELASKSDGHDEKPDINDVPMEDNEENEEGNRTAPEWQDLNKSLDLSLG</sequence>